<dbReference type="PANTHER" id="PTHR14604:SF3">
    <property type="entry name" value="SPERM-ASSOCIATED ANTIGEN 16 PROTEIN"/>
    <property type="match status" value="1"/>
</dbReference>
<dbReference type="InterPro" id="IPR036322">
    <property type="entry name" value="WD40_repeat_dom_sf"/>
</dbReference>
<name>A0A8C4ZHZ6_GADMO</name>
<evidence type="ECO:0008006" key="7">
    <source>
        <dbReference type="Google" id="ProtNLM"/>
    </source>
</evidence>
<dbReference type="InterPro" id="IPR050995">
    <property type="entry name" value="WD-F-box_domain-protein"/>
</dbReference>
<feature type="repeat" description="WD" evidence="3">
    <location>
        <begin position="454"/>
        <end position="494"/>
    </location>
</feature>
<feature type="repeat" description="WD" evidence="3">
    <location>
        <begin position="412"/>
        <end position="453"/>
    </location>
</feature>
<evidence type="ECO:0000256" key="3">
    <source>
        <dbReference type="PROSITE-ProRule" id="PRU00221"/>
    </source>
</evidence>
<dbReference type="Ensembl" id="ENSGMOT00000014069.2">
    <property type="protein sequence ID" value="ENSGMOP00000013708.2"/>
    <property type="gene ID" value="ENSGMOG00000012807.2"/>
</dbReference>
<dbReference type="InterPro" id="IPR001680">
    <property type="entry name" value="WD40_rpt"/>
</dbReference>
<feature type="region of interest" description="Disordered" evidence="4">
    <location>
        <begin position="247"/>
        <end position="318"/>
    </location>
</feature>
<dbReference type="GO" id="GO:1990716">
    <property type="term" value="C:axonemal central apparatus"/>
    <property type="evidence" value="ECO:0007669"/>
    <property type="project" value="TreeGrafter"/>
</dbReference>
<dbReference type="CDD" id="cd00200">
    <property type="entry name" value="WD40"/>
    <property type="match status" value="1"/>
</dbReference>
<reference evidence="5" key="1">
    <citation type="submission" date="2025-08" db="UniProtKB">
        <authorList>
            <consortium name="Ensembl"/>
        </authorList>
    </citation>
    <scope>IDENTIFICATION</scope>
</reference>
<evidence type="ECO:0000256" key="2">
    <source>
        <dbReference type="ARBA" id="ARBA00022737"/>
    </source>
</evidence>
<reference evidence="5" key="2">
    <citation type="submission" date="2025-09" db="UniProtKB">
        <authorList>
            <consortium name="Ensembl"/>
        </authorList>
    </citation>
    <scope>IDENTIFICATION</scope>
</reference>
<dbReference type="PROSITE" id="PS50082">
    <property type="entry name" value="WD_REPEATS_2"/>
    <property type="match status" value="5"/>
</dbReference>
<feature type="repeat" description="WD" evidence="3">
    <location>
        <begin position="607"/>
        <end position="639"/>
    </location>
</feature>
<keyword evidence="2" id="KW-0677">Repeat</keyword>
<dbReference type="SUPFAM" id="SSF50978">
    <property type="entry name" value="WD40 repeat-like"/>
    <property type="match status" value="1"/>
</dbReference>
<gene>
    <name evidence="5" type="primary">spag16</name>
</gene>
<keyword evidence="1 3" id="KW-0853">WD repeat</keyword>
<sequence>MTADLTMTTSRKQGSIPGSFHLRFTEFIPAESDETFQYEEVIEEDSSLPEEEDLEATVLAVKQRSDVIQPAAPQPARNTNTRAGVCPPPEAVEDYLRNFLLKMGMTKTLDCFQTEWNEMLQKGLLNTELVGVVADVYIQNHRLDSELTSVHRERDEYRSMASATAETLTGLQTARDFHRMHHKRVLQEKNRLIEDMKKLKAQCGRYEPAVRQISERYQSVFRQKMLVSLERDKALAQVQRLQATLHNMEPSEGGQSLNQDARQARCKTKNPSKKTPEPSGSVKHVAGDSKFPVGRGGNNSALSMKGRTMDSDAPNTAKADGFQLRSTIKAHSRPISCLAHHPSKCAVASSSDDRMWKLWGLPAGDLGASGEGHTDWLSGVGFHPDETKLGTTGGDGSVRIWDLGRGQLVLSLRGHSAATWRCSFHSCGDFVASCSMDTTIKVWDLQSERCRSTLRGHRGSVNSVDFLGSSGLLSASADKTLRLWDARTALCCQTVRGHSSPLNAAAAGPCCSSPPSSPCSPCCSSPPSSPCCSSPPSSSCSIASCDSSGVVMLWDLRNLAAPFVVVETGPRPSNQVAFDPWGRMLAVAGEDGSARVVDLSTNQVAGVLHHDDAVQSVTFDPTGAYLLSGASDGKIYVWS</sequence>
<dbReference type="InterPro" id="IPR015943">
    <property type="entry name" value="WD40/YVTN_repeat-like_dom_sf"/>
</dbReference>
<dbReference type="Proteomes" id="UP000694546">
    <property type="component" value="Chromosome 23"/>
</dbReference>
<dbReference type="Pfam" id="PF00400">
    <property type="entry name" value="WD40"/>
    <property type="match status" value="6"/>
</dbReference>
<evidence type="ECO:0000313" key="6">
    <source>
        <dbReference type="Proteomes" id="UP000694546"/>
    </source>
</evidence>
<dbReference type="PANTHER" id="PTHR14604">
    <property type="entry name" value="WD40 REPEAT PF20"/>
    <property type="match status" value="1"/>
</dbReference>
<dbReference type="Gene3D" id="2.130.10.10">
    <property type="entry name" value="YVTN repeat-like/Quinoprotein amine dehydrogenase"/>
    <property type="match status" value="2"/>
</dbReference>
<organism evidence="5 6">
    <name type="scientific">Gadus morhua</name>
    <name type="common">Atlantic cod</name>
    <dbReference type="NCBI Taxonomy" id="8049"/>
    <lineage>
        <taxon>Eukaryota</taxon>
        <taxon>Metazoa</taxon>
        <taxon>Chordata</taxon>
        <taxon>Craniata</taxon>
        <taxon>Vertebrata</taxon>
        <taxon>Euteleostomi</taxon>
        <taxon>Actinopterygii</taxon>
        <taxon>Neopterygii</taxon>
        <taxon>Teleostei</taxon>
        <taxon>Neoteleostei</taxon>
        <taxon>Acanthomorphata</taxon>
        <taxon>Zeiogadaria</taxon>
        <taxon>Gadariae</taxon>
        <taxon>Gadiformes</taxon>
        <taxon>Gadoidei</taxon>
        <taxon>Gadidae</taxon>
        <taxon>Gadus</taxon>
    </lineage>
</organism>
<protein>
    <recommendedName>
        <fullName evidence="7">Sperm-associated antigen 16 protein</fullName>
    </recommendedName>
</protein>
<dbReference type="InterPro" id="IPR019775">
    <property type="entry name" value="WD40_repeat_CS"/>
</dbReference>
<dbReference type="PRINTS" id="PR00320">
    <property type="entry name" value="GPROTEINBRPT"/>
</dbReference>
<accession>A0A8C4ZHZ6</accession>
<dbReference type="GO" id="GO:0035082">
    <property type="term" value="P:axoneme assembly"/>
    <property type="evidence" value="ECO:0007669"/>
    <property type="project" value="TreeGrafter"/>
</dbReference>
<feature type="repeat" description="WD" evidence="3">
    <location>
        <begin position="328"/>
        <end position="369"/>
    </location>
</feature>
<evidence type="ECO:0000313" key="5">
    <source>
        <dbReference type="Ensembl" id="ENSGMOP00000013708.2"/>
    </source>
</evidence>
<evidence type="ECO:0000256" key="4">
    <source>
        <dbReference type="SAM" id="MobiDB-lite"/>
    </source>
</evidence>
<dbReference type="PROSITE" id="PS00678">
    <property type="entry name" value="WD_REPEATS_1"/>
    <property type="match status" value="3"/>
</dbReference>
<dbReference type="OrthoDB" id="538223at2759"/>
<proteinExistence type="predicted"/>
<dbReference type="OMA" id="VSDDETW"/>
<dbReference type="PROSITE" id="PS50294">
    <property type="entry name" value="WD_REPEATS_REGION"/>
    <property type="match status" value="4"/>
</dbReference>
<dbReference type="GeneID" id="115537305"/>
<dbReference type="GeneTree" id="ENSGT00940000155053"/>
<dbReference type="SMART" id="SM00320">
    <property type="entry name" value="WD40"/>
    <property type="match status" value="7"/>
</dbReference>
<dbReference type="InterPro" id="IPR020472">
    <property type="entry name" value="WD40_PAC1"/>
</dbReference>
<dbReference type="RefSeq" id="XP_030204985.1">
    <property type="nucleotide sequence ID" value="XM_030349125.1"/>
</dbReference>
<dbReference type="AlphaFoldDB" id="A0A8C4ZHZ6"/>
<keyword evidence="6" id="KW-1185">Reference proteome</keyword>
<feature type="repeat" description="WD" evidence="3">
    <location>
        <begin position="370"/>
        <end position="411"/>
    </location>
</feature>
<evidence type="ECO:0000256" key="1">
    <source>
        <dbReference type="ARBA" id="ARBA00022574"/>
    </source>
</evidence>